<proteinExistence type="inferred from homology"/>
<dbReference type="GO" id="GO:0005227">
    <property type="term" value="F:calcium-activated cation channel activity"/>
    <property type="evidence" value="ECO:0007669"/>
    <property type="project" value="InterPro"/>
</dbReference>
<feature type="transmembrane region" description="Helical" evidence="8">
    <location>
        <begin position="482"/>
        <end position="509"/>
    </location>
</feature>
<dbReference type="GO" id="GO:0005886">
    <property type="term" value="C:plasma membrane"/>
    <property type="evidence" value="ECO:0007669"/>
    <property type="project" value="TreeGrafter"/>
</dbReference>
<feature type="transmembrane region" description="Helical" evidence="8">
    <location>
        <begin position="436"/>
        <end position="456"/>
    </location>
</feature>
<dbReference type="Pfam" id="PF14703">
    <property type="entry name" value="PHM7_cyt"/>
    <property type="match status" value="1"/>
</dbReference>
<dbReference type="InterPro" id="IPR003864">
    <property type="entry name" value="CSC1/OSCA1-like_7TM"/>
</dbReference>
<dbReference type="GO" id="GO:0006817">
    <property type="term" value="P:phosphate ion transport"/>
    <property type="evidence" value="ECO:0007669"/>
    <property type="project" value="EnsemblFungi"/>
</dbReference>
<dbReference type="OrthoDB" id="1076608at2759"/>
<dbReference type="Pfam" id="PF12621">
    <property type="entry name" value="PHM7_ext"/>
    <property type="match status" value="1"/>
</dbReference>
<organism evidence="13 14">
    <name type="scientific">Naumovozyma dairenensis (strain ATCC 10597 / BCRC 20456 / CBS 421 / NBRC 0211 / NRRL Y-12639)</name>
    <name type="common">Saccharomyces dairenensis</name>
    <dbReference type="NCBI Taxonomy" id="1071378"/>
    <lineage>
        <taxon>Eukaryota</taxon>
        <taxon>Fungi</taxon>
        <taxon>Dikarya</taxon>
        <taxon>Ascomycota</taxon>
        <taxon>Saccharomycotina</taxon>
        <taxon>Saccharomycetes</taxon>
        <taxon>Saccharomycetales</taxon>
        <taxon>Saccharomycetaceae</taxon>
        <taxon>Naumovozyma</taxon>
    </lineage>
</organism>
<feature type="transmembrane region" description="Helical" evidence="8">
    <location>
        <begin position="12"/>
        <end position="32"/>
    </location>
</feature>
<name>G0W6A3_NAUDC</name>
<protein>
    <submittedName>
        <fullName evidence="13">Uncharacterized protein</fullName>
    </submittedName>
</protein>
<dbReference type="RefSeq" id="XP_003668557.1">
    <property type="nucleotide sequence ID" value="XM_003668509.1"/>
</dbReference>
<dbReference type="InterPro" id="IPR032880">
    <property type="entry name" value="CSC1/OSCA1-like_N"/>
</dbReference>
<dbReference type="HOGENOM" id="CLU_002458_2_1_1"/>
<accession>G0W6A3</accession>
<evidence type="ECO:0000256" key="8">
    <source>
        <dbReference type="SAM" id="Phobius"/>
    </source>
</evidence>
<dbReference type="InterPro" id="IPR045122">
    <property type="entry name" value="Csc1-like"/>
</dbReference>
<evidence type="ECO:0000259" key="10">
    <source>
        <dbReference type="Pfam" id="PF12621"/>
    </source>
</evidence>
<keyword evidence="14" id="KW-1185">Reference proteome</keyword>
<keyword evidence="6 8" id="KW-0472">Membrane</keyword>
<reference evidence="13 14" key="1">
    <citation type="journal article" date="2011" name="Proc. Natl. Acad. Sci. U.S.A.">
        <title>Evolutionary erosion of yeast sex chromosomes by mating-type switching accidents.</title>
        <authorList>
            <person name="Gordon J.L."/>
            <person name="Armisen D."/>
            <person name="Proux-Wera E."/>
            <person name="Oheigeartaigh S.S."/>
            <person name="Byrne K.P."/>
            <person name="Wolfe K.H."/>
        </authorList>
    </citation>
    <scope>NUCLEOTIDE SEQUENCE [LARGE SCALE GENOMIC DNA]</scope>
    <source>
        <strain evidence="14">ATCC 10597 / BCRC 20456 / CBS 421 / NBRC 0211 / NRRL Y-12639</strain>
    </source>
</reference>
<feature type="transmembrane region" description="Helical" evidence="8">
    <location>
        <begin position="529"/>
        <end position="554"/>
    </location>
</feature>
<gene>
    <name evidence="13" type="primary">NDAI0B02790</name>
    <name evidence="13" type="ordered locus">NDAI_0B02790</name>
</gene>
<dbReference type="PANTHER" id="PTHR13018:SF139">
    <property type="entry name" value="PHOSPHATE METABOLISM PROTEIN 7"/>
    <property type="match status" value="1"/>
</dbReference>
<dbReference type="OMA" id="NWACVAL"/>
<evidence type="ECO:0000256" key="6">
    <source>
        <dbReference type="ARBA" id="ARBA00023136"/>
    </source>
</evidence>
<dbReference type="KEGG" id="ndi:NDAI_0B02790"/>
<feature type="transmembrane region" description="Helical" evidence="8">
    <location>
        <begin position="607"/>
        <end position="630"/>
    </location>
</feature>
<evidence type="ECO:0000256" key="4">
    <source>
        <dbReference type="ARBA" id="ARBA00022692"/>
    </source>
</evidence>
<dbReference type="eggNOG" id="KOG1134">
    <property type="taxonomic scope" value="Eukaryota"/>
</dbReference>
<comment type="subcellular location">
    <subcellularLocation>
        <location evidence="1">Membrane</location>
        <topology evidence="1">Multi-pass membrane protein</topology>
    </subcellularLocation>
</comment>
<feature type="compositionally biased region" description="Low complexity" evidence="7">
    <location>
        <begin position="791"/>
        <end position="802"/>
    </location>
</feature>
<dbReference type="AlphaFoldDB" id="G0W6A3"/>
<evidence type="ECO:0000256" key="7">
    <source>
        <dbReference type="SAM" id="MobiDB-lite"/>
    </source>
</evidence>
<feature type="transmembrane region" description="Helical" evidence="8">
    <location>
        <begin position="395"/>
        <end position="416"/>
    </location>
</feature>
<dbReference type="Proteomes" id="UP000000689">
    <property type="component" value="Chromosome 2"/>
</dbReference>
<evidence type="ECO:0000313" key="13">
    <source>
        <dbReference type="EMBL" id="CCD23314.1"/>
    </source>
</evidence>
<dbReference type="EMBL" id="HE580268">
    <property type="protein sequence ID" value="CCD23314.1"/>
    <property type="molecule type" value="Genomic_DNA"/>
</dbReference>
<dbReference type="GeneID" id="11496230"/>
<evidence type="ECO:0000256" key="5">
    <source>
        <dbReference type="ARBA" id="ARBA00022989"/>
    </source>
</evidence>
<evidence type="ECO:0000256" key="3">
    <source>
        <dbReference type="ARBA" id="ARBA00022448"/>
    </source>
</evidence>
<comment type="similarity">
    <text evidence="2">Belongs to the CSC1 (TC 1.A.17) family.</text>
</comment>
<dbReference type="InterPro" id="IPR027815">
    <property type="entry name" value="CSC1/OSCA1-like_cyt"/>
</dbReference>
<dbReference type="STRING" id="1071378.G0W6A3"/>
<evidence type="ECO:0000259" key="9">
    <source>
        <dbReference type="Pfam" id="PF02714"/>
    </source>
</evidence>
<dbReference type="Pfam" id="PF13967">
    <property type="entry name" value="RSN1_TM"/>
    <property type="match status" value="1"/>
</dbReference>
<dbReference type="InterPro" id="IPR022257">
    <property type="entry name" value="PHM7_ext"/>
</dbReference>
<feature type="transmembrane region" description="Helical" evidence="8">
    <location>
        <begin position="92"/>
        <end position="115"/>
    </location>
</feature>
<feature type="compositionally biased region" description="Low complexity" evidence="7">
    <location>
        <begin position="766"/>
        <end position="775"/>
    </location>
</feature>
<keyword evidence="5 8" id="KW-1133">Transmembrane helix</keyword>
<feature type="domain" description="CSC1/OSCA1-like cytosolic" evidence="12">
    <location>
        <begin position="186"/>
        <end position="377"/>
    </location>
</feature>
<evidence type="ECO:0000256" key="1">
    <source>
        <dbReference type="ARBA" id="ARBA00004141"/>
    </source>
</evidence>
<dbReference type="Pfam" id="PF02714">
    <property type="entry name" value="RSN1_7TM"/>
    <property type="match status" value="1"/>
</dbReference>
<feature type="domain" description="CSC1/OSCA1-like 7TM region" evidence="9">
    <location>
        <begin position="388"/>
        <end position="661"/>
    </location>
</feature>
<evidence type="ECO:0000259" key="12">
    <source>
        <dbReference type="Pfam" id="PF14703"/>
    </source>
</evidence>
<keyword evidence="4 8" id="KW-0812">Transmembrane</keyword>
<feature type="compositionally biased region" description="Polar residues" evidence="7">
    <location>
        <begin position="776"/>
        <end position="790"/>
    </location>
</feature>
<dbReference type="PANTHER" id="PTHR13018">
    <property type="entry name" value="PROBABLE MEMBRANE PROTEIN DUF221-RELATED"/>
    <property type="match status" value="1"/>
</dbReference>
<evidence type="ECO:0000313" key="14">
    <source>
        <dbReference type="Proteomes" id="UP000000689"/>
    </source>
</evidence>
<feature type="region of interest" description="Disordered" evidence="7">
    <location>
        <begin position="758"/>
        <end position="804"/>
    </location>
</feature>
<sequence>MATEDTSSSTSAFVTSLIIYGIIALIFIWLFLTLRPRNRRTYEPRTLTDIQTIKEEERTDEVPSGYFQWVPFLLGKPHSFLIQHTSLDGYLFLRYIGIFATTSLLLCFILFPILLPVNATNGNNLKGFELLSFANVTNKNRFFAHVFLSWIVFGLITYIIYKELYYYIILRQAVQTSPLYDGLLSSRTVMITELDPSIAQEGELEKRFSKAVNINFAHDLSHLEKHINERRKVSMKLESSLNKVIDKAVKRYYKYNEKKPEKLFGPDNNKPQANLETYVPYYSRPSHRINTRFPFFPFGEKVDTIHHCTEELAQLNDKVHTQQRKWDKNEKLPAAFIQFDTQLEAQECFQSIEGLLGPKSFGRKLINSVPEDINWSNMKLSSAERKSKRILANSLMVALIIFWAIPVAVVGCISNINFLTEKVPFLKFINNLPNFLMGLITGILPTLMLAVLMSLLPPFIKMAGTLSGCLTKLETDQYCQKWYYAFQVIQVFIVTTLASSASATVEAIIRDPSSAMTLLANNLPKASNFYIAYFLLQGLTVPSGSLLQALNLVLQNTMGRILDSTPRQKWKRYNTLSKPDMGVIYPTMEILVCIYISYSIIAPLLLVFSTIALFLMYIAYLYNLNFVLGFSPDFRGRNYPRALFQVFVGIYLSEVCLVGLFIMAKTWGPLVLECFWIVVTALAHIYMKRKFLPLIDAVPLSVIHYARGEPNYHYPSEDLGLKEVQDIGKVAKEKVDAGEFTGVIRPATHADLKRANLLRDDDQEESSSTKSSTSSDPNATMKNYNPSEYTSGSSSKKMSVGGNDTLKLQNTSTFVEDEEGKFRKYHYDDVKGLKDLNRGNNDRSAPDGVLAVADYGNMYGDVGAVKNAPEAFPPNITEDVSFFGRIRNFFNPKNSYPFEKVRTRLPHVYNTTVEYDQEYLTSAYTDPIVNEKDPIIWICKDPMGVSKQQIEEAEDSGAKISHDFAEYNEKGKSTFTFNPPDYEPPVKK</sequence>
<evidence type="ECO:0000256" key="2">
    <source>
        <dbReference type="ARBA" id="ARBA00007779"/>
    </source>
</evidence>
<feature type="transmembrane region" description="Helical" evidence="8">
    <location>
        <begin position="142"/>
        <end position="161"/>
    </location>
</feature>
<feature type="transmembrane region" description="Helical" evidence="8">
    <location>
        <begin position="670"/>
        <end position="687"/>
    </location>
</feature>
<feature type="domain" description="CSC1/OSCA1-like N-terminal transmembrane" evidence="11">
    <location>
        <begin position="12"/>
        <end position="163"/>
    </location>
</feature>
<feature type="domain" description="10TM putative phosphate transporter extracellular tail" evidence="10">
    <location>
        <begin position="889"/>
        <end position="981"/>
    </location>
</feature>
<feature type="transmembrane region" description="Helical" evidence="8">
    <location>
        <begin position="642"/>
        <end position="664"/>
    </location>
</feature>
<evidence type="ECO:0000259" key="11">
    <source>
        <dbReference type="Pfam" id="PF13967"/>
    </source>
</evidence>
<keyword evidence="3" id="KW-0813">Transport</keyword>